<name>A0ABR3LVL2_9TELE</name>
<dbReference type="Proteomes" id="UP001558613">
    <property type="component" value="Unassembled WGS sequence"/>
</dbReference>
<proteinExistence type="predicted"/>
<evidence type="ECO:0000313" key="1">
    <source>
        <dbReference type="EMBL" id="KAL1256911.1"/>
    </source>
</evidence>
<reference evidence="1 2" key="1">
    <citation type="submission" date="2023-09" db="EMBL/GenBank/DDBJ databases">
        <authorList>
            <person name="Wang M."/>
        </authorList>
    </citation>
    <scope>NUCLEOTIDE SEQUENCE [LARGE SCALE GENOMIC DNA]</scope>
    <source>
        <strain evidence="1">GT-2023</strain>
        <tissue evidence="1">Liver</tissue>
    </source>
</reference>
<evidence type="ECO:0000313" key="2">
    <source>
        <dbReference type="Proteomes" id="UP001558613"/>
    </source>
</evidence>
<organism evidence="1 2">
    <name type="scientific">Cirrhinus molitorella</name>
    <name type="common">mud carp</name>
    <dbReference type="NCBI Taxonomy" id="172907"/>
    <lineage>
        <taxon>Eukaryota</taxon>
        <taxon>Metazoa</taxon>
        <taxon>Chordata</taxon>
        <taxon>Craniata</taxon>
        <taxon>Vertebrata</taxon>
        <taxon>Euteleostomi</taxon>
        <taxon>Actinopterygii</taxon>
        <taxon>Neopterygii</taxon>
        <taxon>Teleostei</taxon>
        <taxon>Ostariophysi</taxon>
        <taxon>Cypriniformes</taxon>
        <taxon>Cyprinidae</taxon>
        <taxon>Labeoninae</taxon>
        <taxon>Labeonini</taxon>
        <taxon>Cirrhinus</taxon>
    </lineage>
</organism>
<dbReference type="EMBL" id="JAYMGO010000018">
    <property type="protein sequence ID" value="KAL1256911.1"/>
    <property type="molecule type" value="Genomic_DNA"/>
</dbReference>
<accession>A0ABR3LVL2</accession>
<protein>
    <submittedName>
        <fullName evidence="1">Uncharacterized protein</fullName>
    </submittedName>
</protein>
<sequence>MDNRTGRLWDESTKLIIYCAFPFPCPRSRVSQESPVAALASGERRIQQSQSCHRFAACWKSFSETCTRNSGSLCSSFNSGSRCLDVVAVLSCHCCLGTPSSGSMRSWLFLEHNFGQVISCVSCSFVASRMTVNLQWL</sequence>
<comment type="caution">
    <text evidence="1">The sequence shown here is derived from an EMBL/GenBank/DDBJ whole genome shotgun (WGS) entry which is preliminary data.</text>
</comment>
<keyword evidence="2" id="KW-1185">Reference proteome</keyword>
<gene>
    <name evidence="1" type="ORF">QQF64_012456</name>
</gene>